<dbReference type="EMBL" id="JBFMKM010000001">
    <property type="protein sequence ID" value="KAL1311719.1"/>
    <property type="molecule type" value="Genomic_DNA"/>
</dbReference>
<name>A0ABR3PQ93_9PEZI</name>
<organism evidence="2 3">
    <name type="scientific">Neodothiora populina</name>
    <dbReference type="NCBI Taxonomy" id="2781224"/>
    <lineage>
        <taxon>Eukaryota</taxon>
        <taxon>Fungi</taxon>
        <taxon>Dikarya</taxon>
        <taxon>Ascomycota</taxon>
        <taxon>Pezizomycotina</taxon>
        <taxon>Dothideomycetes</taxon>
        <taxon>Dothideomycetidae</taxon>
        <taxon>Dothideales</taxon>
        <taxon>Dothioraceae</taxon>
        <taxon>Neodothiora</taxon>
    </lineage>
</organism>
<accession>A0ABR3PQ93</accession>
<feature type="region of interest" description="Disordered" evidence="1">
    <location>
        <begin position="1"/>
        <end position="177"/>
    </location>
</feature>
<proteinExistence type="predicted"/>
<evidence type="ECO:0000313" key="3">
    <source>
        <dbReference type="Proteomes" id="UP001562354"/>
    </source>
</evidence>
<protein>
    <submittedName>
        <fullName evidence="2">Uncharacterized protein</fullName>
    </submittedName>
</protein>
<reference evidence="2 3" key="1">
    <citation type="submission" date="2024-07" db="EMBL/GenBank/DDBJ databases">
        <title>Draft sequence of the Neodothiora populina.</title>
        <authorList>
            <person name="Drown D.D."/>
            <person name="Schuette U.S."/>
            <person name="Buechlein A.B."/>
            <person name="Rusch D.R."/>
            <person name="Winton L.W."/>
            <person name="Adams G.A."/>
        </authorList>
    </citation>
    <scope>NUCLEOTIDE SEQUENCE [LARGE SCALE GENOMIC DNA]</scope>
    <source>
        <strain evidence="2 3">CPC 39397</strain>
    </source>
</reference>
<gene>
    <name evidence="2" type="ORF">AAFC00_001817</name>
</gene>
<dbReference type="Proteomes" id="UP001562354">
    <property type="component" value="Unassembled WGS sequence"/>
</dbReference>
<feature type="compositionally biased region" description="Polar residues" evidence="1">
    <location>
        <begin position="144"/>
        <end position="165"/>
    </location>
</feature>
<feature type="compositionally biased region" description="Basic and acidic residues" evidence="1">
    <location>
        <begin position="109"/>
        <end position="120"/>
    </location>
</feature>
<evidence type="ECO:0000313" key="2">
    <source>
        <dbReference type="EMBL" id="KAL1311719.1"/>
    </source>
</evidence>
<dbReference type="RefSeq" id="XP_069204568.1">
    <property type="nucleotide sequence ID" value="XM_069341057.1"/>
</dbReference>
<comment type="caution">
    <text evidence="2">The sequence shown here is derived from an EMBL/GenBank/DDBJ whole genome shotgun (WGS) entry which is preliminary data.</text>
</comment>
<dbReference type="GeneID" id="95975520"/>
<evidence type="ECO:0000256" key="1">
    <source>
        <dbReference type="SAM" id="MobiDB-lite"/>
    </source>
</evidence>
<sequence length="400" mass="43987">MSSPPLSPIRQYIPSIESQHVNRRRRSSSYSDNPSPNTARSSYSGHRLSNSSRYSQGLHELNTQLDHIDHNNGGSGGGNLADELEFADEDEEEADADGDMDEDAAGGDDSYRDEQHKRETQPSVQEDGARDSGVDVALRGSTPPHVQSSLSRPQSKQQGQRNFSRPMSRDQEPDSPTSIFSIEMEDAMKAISKLANPPPPPPPPRSEDDVVAAALSSLQNLSSQSTLENHTQRLTTSTNSLSSHLIQQTKLLSSLSSSLFAPFGLATPLDMATIGEVIPEMLQLLQNLPTPDPRTLQGLAKFDRETTDLLRTLASLTDSLQMGKQATSSAARHLRSTHTMVTQLRLESDLAEQAQWKLEKEGWDKKLDERWCARECSDVVGGFEQVCEGLRRGLEESITV</sequence>
<keyword evidence="3" id="KW-1185">Reference proteome</keyword>
<feature type="compositionally biased region" description="Acidic residues" evidence="1">
    <location>
        <begin position="82"/>
        <end position="106"/>
    </location>
</feature>
<feature type="compositionally biased region" description="Polar residues" evidence="1">
    <location>
        <begin position="32"/>
        <end position="65"/>
    </location>
</feature>